<evidence type="ECO:0000256" key="5">
    <source>
        <dbReference type="ARBA" id="ARBA00022807"/>
    </source>
</evidence>
<dbReference type="AlphaFoldDB" id="A0AA39SX75"/>
<dbReference type="GO" id="GO:0005829">
    <property type="term" value="C:cytosol"/>
    <property type="evidence" value="ECO:0007669"/>
    <property type="project" value="TreeGrafter"/>
</dbReference>
<evidence type="ECO:0000256" key="2">
    <source>
        <dbReference type="ARBA" id="ARBA00022670"/>
    </source>
</evidence>
<feature type="domain" description="OTU1-like C-terminal C2H2-type zinc finger" evidence="7">
    <location>
        <begin position="152"/>
        <end position="169"/>
    </location>
</feature>
<keyword evidence="5 6" id="KW-0788">Thiol protease</keyword>
<dbReference type="GO" id="GO:0004843">
    <property type="term" value="F:cysteine-type deubiquitinase activity"/>
    <property type="evidence" value="ECO:0007669"/>
    <property type="project" value="UniProtKB-UniRule"/>
</dbReference>
<dbReference type="EMBL" id="JAUESC010000003">
    <property type="protein sequence ID" value="KAK0600019.1"/>
    <property type="molecule type" value="Genomic_DNA"/>
</dbReference>
<sequence>MPSLSESRRRLLQVSSALLKKAWSFLQRLGIWRFQEVIAAIVVSDPIKYSEAFLGKPNEEYCSWILDSEKWGGAIELSILADYYGREIAAYDIQTTRCDLYGQEKKYSERVMLIYDGLHYDALAIWTIGPVEGLAHNLVKEQHRKRSFTDTARFTLRCEVCQIGVVGQKIYLQSQTNRLEKIRQKKKEIEQSKSFEKLPENLQKQIKRYQPEKWEETEGGVEFGNLFNNLPDDLRRNIKRQLWLELLLKVSSLICFSITYLD</sequence>
<proteinExistence type="predicted"/>
<reference evidence="8" key="1">
    <citation type="journal article" date="2022" name="Plant J.">
        <title>Strategies of tolerance reflected in two North American maple genomes.</title>
        <authorList>
            <person name="McEvoy S.L."/>
            <person name="Sezen U.U."/>
            <person name="Trouern-Trend A."/>
            <person name="McMahon S.M."/>
            <person name="Schaberg P.G."/>
            <person name="Yang J."/>
            <person name="Wegrzyn J.L."/>
            <person name="Swenson N.G."/>
        </authorList>
    </citation>
    <scope>NUCLEOTIDE SEQUENCE</scope>
    <source>
        <strain evidence="8">NS2018</strain>
    </source>
</reference>
<gene>
    <name evidence="8" type="ORF">LWI29_010766</name>
</gene>
<dbReference type="Gene3D" id="1.10.287.630">
    <property type="entry name" value="Helix hairpin bin"/>
    <property type="match status" value="1"/>
</dbReference>
<dbReference type="InterPro" id="IPR057766">
    <property type="entry name" value="Znf-C2H2_OTU1-like_C"/>
</dbReference>
<keyword evidence="4 6" id="KW-0378">Hydrolase</keyword>
<organism evidence="8 9">
    <name type="scientific">Acer saccharum</name>
    <name type="common">Sugar maple</name>
    <dbReference type="NCBI Taxonomy" id="4024"/>
    <lineage>
        <taxon>Eukaryota</taxon>
        <taxon>Viridiplantae</taxon>
        <taxon>Streptophyta</taxon>
        <taxon>Embryophyta</taxon>
        <taxon>Tracheophyta</taxon>
        <taxon>Spermatophyta</taxon>
        <taxon>Magnoliopsida</taxon>
        <taxon>eudicotyledons</taxon>
        <taxon>Gunneridae</taxon>
        <taxon>Pentapetalae</taxon>
        <taxon>rosids</taxon>
        <taxon>malvids</taxon>
        <taxon>Sapindales</taxon>
        <taxon>Sapindaceae</taxon>
        <taxon>Hippocastanoideae</taxon>
        <taxon>Acereae</taxon>
        <taxon>Acer</taxon>
    </lineage>
</organism>
<dbReference type="GO" id="GO:0005634">
    <property type="term" value="C:nucleus"/>
    <property type="evidence" value="ECO:0007669"/>
    <property type="project" value="TreeGrafter"/>
</dbReference>
<dbReference type="EC" id="3.4.19.12" evidence="6"/>
<dbReference type="Gene3D" id="3.90.70.80">
    <property type="match status" value="1"/>
</dbReference>
<dbReference type="PANTHER" id="PTHR13312:SF0">
    <property type="entry name" value="UBIQUITIN THIOESTERASE OTU1"/>
    <property type="match status" value="1"/>
</dbReference>
<keyword evidence="2" id="KW-0645">Protease</keyword>
<dbReference type="InterPro" id="IPR038765">
    <property type="entry name" value="Papain-like_cys_pep_sf"/>
</dbReference>
<reference evidence="8" key="2">
    <citation type="submission" date="2023-06" db="EMBL/GenBank/DDBJ databases">
        <authorList>
            <person name="Swenson N.G."/>
            <person name="Wegrzyn J.L."/>
            <person name="Mcevoy S.L."/>
        </authorList>
    </citation>
    <scope>NUCLEOTIDE SEQUENCE</scope>
    <source>
        <strain evidence="8">NS2018</strain>
        <tissue evidence="8">Leaf</tissue>
    </source>
</reference>
<keyword evidence="3 6" id="KW-0833">Ubl conjugation pathway</keyword>
<dbReference type="Proteomes" id="UP001168877">
    <property type="component" value="Unassembled WGS sequence"/>
</dbReference>
<accession>A0AA39SX75</accession>
<dbReference type="SUPFAM" id="SSF54001">
    <property type="entry name" value="Cysteine proteinases"/>
    <property type="match status" value="1"/>
</dbReference>
<keyword evidence="6" id="KW-0963">Cytoplasm</keyword>
<keyword evidence="9" id="KW-1185">Reference proteome</keyword>
<comment type="catalytic activity">
    <reaction evidence="1 6">
        <text>Thiol-dependent hydrolysis of ester, thioester, amide, peptide and isopeptide bonds formed by the C-terminal Gly of ubiquitin (a 76-residue protein attached to proteins as an intracellular targeting signal).</text>
        <dbReference type="EC" id="3.4.19.12"/>
    </reaction>
</comment>
<evidence type="ECO:0000256" key="4">
    <source>
        <dbReference type="ARBA" id="ARBA00022801"/>
    </source>
</evidence>
<dbReference type="Pfam" id="PF24560">
    <property type="entry name" value="zf-C2H2_OTU1_C"/>
    <property type="match status" value="1"/>
</dbReference>
<comment type="caution">
    <text evidence="8">The sequence shown here is derived from an EMBL/GenBank/DDBJ whole genome shotgun (WGS) entry which is preliminary data.</text>
</comment>
<dbReference type="GO" id="GO:0016579">
    <property type="term" value="P:protein deubiquitination"/>
    <property type="evidence" value="ECO:0007669"/>
    <property type="project" value="TreeGrafter"/>
</dbReference>
<protein>
    <recommendedName>
        <fullName evidence="6">Ubiquitin thioesterase OTU</fullName>
        <ecNumber evidence="6">3.4.19.12</ecNumber>
    </recommendedName>
</protein>
<evidence type="ECO:0000259" key="7">
    <source>
        <dbReference type="Pfam" id="PF24560"/>
    </source>
</evidence>
<evidence type="ECO:0000256" key="1">
    <source>
        <dbReference type="ARBA" id="ARBA00000707"/>
    </source>
</evidence>
<evidence type="ECO:0000256" key="6">
    <source>
        <dbReference type="RuleBase" id="RU367104"/>
    </source>
</evidence>
<dbReference type="SUPFAM" id="SSF51206">
    <property type="entry name" value="cAMP-binding domain-like"/>
    <property type="match status" value="1"/>
</dbReference>
<comment type="subcellular location">
    <subcellularLocation>
        <location evidence="6">Cytoplasm</location>
    </subcellularLocation>
</comment>
<dbReference type="GO" id="GO:0036503">
    <property type="term" value="P:ERAD pathway"/>
    <property type="evidence" value="ECO:0007669"/>
    <property type="project" value="TreeGrafter"/>
</dbReference>
<evidence type="ECO:0000313" key="9">
    <source>
        <dbReference type="Proteomes" id="UP001168877"/>
    </source>
</evidence>
<comment type="function">
    <text evidence="6">Hydrolase that can remove conjugated ubiquitin from proteins and may therefore play an important regulatory role at the level of protein turnover by preventing degradation.</text>
</comment>
<evidence type="ECO:0000256" key="3">
    <source>
        <dbReference type="ARBA" id="ARBA00022786"/>
    </source>
</evidence>
<dbReference type="GO" id="GO:0030968">
    <property type="term" value="P:endoplasmic reticulum unfolded protein response"/>
    <property type="evidence" value="ECO:0007669"/>
    <property type="project" value="TreeGrafter"/>
</dbReference>
<name>A0AA39SX75_ACESA</name>
<dbReference type="PANTHER" id="PTHR13312">
    <property type="entry name" value="HIV-INDUCED PROTEIN-7-LIKE PROTEASE"/>
    <property type="match status" value="1"/>
</dbReference>
<dbReference type="InterPro" id="IPR018490">
    <property type="entry name" value="cNMP-bd_dom_sf"/>
</dbReference>
<evidence type="ECO:0000313" key="8">
    <source>
        <dbReference type="EMBL" id="KAK0600019.1"/>
    </source>
</evidence>